<gene>
    <name evidence="2" type="ORF">K443DRAFT_417619</name>
</gene>
<dbReference type="Proteomes" id="UP000054477">
    <property type="component" value="Unassembled WGS sequence"/>
</dbReference>
<organism evidence="2 3">
    <name type="scientific">Laccaria amethystina LaAM-08-1</name>
    <dbReference type="NCBI Taxonomy" id="1095629"/>
    <lineage>
        <taxon>Eukaryota</taxon>
        <taxon>Fungi</taxon>
        <taxon>Dikarya</taxon>
        <taxon>Basidiomycota</taxon>
        <taxon>Agaricomycotina</taxon>
        <taxon>Agaricomycetes</taxon>
        <taxon>Agaricomycetidae</taxon>
        <taxon>Agaricales</taxon>
        <taxon>Agaricineae</taxon>
        <taxon>Hydnangiaceae</taxon>
        <taxon>Laccaria</taxon>
    </lineage>
</organism>
<sequence>MVQTPPGWTFTLEDEVLPAWSQDSFANGRIGPHDRGLHPQHFTVVASLSSPKGYLRSWRDVDPELVPLPLIWLSSLTYPAYRKLYHKYSQLLQTRAEFLGRSVAQFRYVGKVGNQDDGRLDRVLRHRPDYSFPDDVSARSSRSVLEMGGAGGPIHRHSERSS</sequence>
<reference evidence="2 3" key="1">
    <citation type="submission" date="2014-04" db="EMBL/GenBank/DDBJ databases">
        <authorList>
            <consortium name="DOE Joint Genome Institute"/>
            <person name="Kuo A."/>
            <person name="Kohler A."/>
            <person name="Nagy L.G."/>
            <person name="Floudas D."/>
            <person name="Copeland A."/>
            <person name="Barry K.W."/>
            <person name="Cichocki N."/>
            <person name="Veneault-Fourrey C."/>
            <person name="LaButti K."/>
            <person name="Lindquist E.A."/>
            <person name="Lipzen A."/>
            <person name="Lundell T."/>
            <person name="Morin E."/>
            <person name="Murat C."/>
            <person name="Sun H."/>
            <person name="Tunlid A."/>
            <person name="Henrissat B."/>
            <person name="Grigoriev I.V."/>
            <person name="Hibbett D.S."/>
            <person name="Martin F."/>
            <person name="Nordberg H.P."/>
            <person name="Cantor M.N."/>
            <person name="Hua S.X."/>
        </authorList>
    </citation>
    <scope>NUCLEOTIDE SEQUENCE [LARGE SCALE GENOMIC DNA]</scope>
    <source>
        <strain evidence="2 3">LaAM-08-1</strain>
    </source>
</reference>
<name>A0A0C9XHR7_9AGAR</name>
<proteinExistence type="predicted"/>
<dbReference type="EMBL" id="KN838569">
    <property type="protein sequence ID" value="KIK04486.1"/>
    <property type="molecule type" value="Genomic_DNA"/>
</dbReference>
<accession>A0A0C9XHR7</accession>
<dbReference type="HOGENOM" id="CLU_1635672_0_0_1"/>
<feature type="region of interest" description="Disordered" evidence="1">
    <location>
        <begin position="135"/>
        <end position="162"/>
    </location>
</feature>
<evidence type="ECO:0000313" key="3">
    <source>
        <dbReference type="Proteomes" id="UP000054477"/>
    </source>
</evidence>
<dbReference type="OrthoDB" id="3070676at2759"/>
<reference evidence="3" key="2">
    <citation type="submission" date="2015-01" db="EMBL/GenBank/DDBJ databases">
        <title>Evolutionary Origins and Diversification of the Mycorrhizal Mutualists.</title>
        <authorList>
            <consortium name="DOE Joint Genome Institute"/>
            <consortium name="Mycorrhizal Genomics Consortium"/>
            <person name="Kohler A."/>
            <person name="Kuo A."/>
            <person name="Nagy L.G."/>
            <person name="Floudas D."/>
            <person name="Copeland A."/>
            <person name="Barry K.W."/>
            <person name="Cichocki N."/>
            <person name="Veneault-Fourrey C."/>
            <person name="LaButti K."/>
            <person name="Lindquist E.A."/>
            <person name="Lipzen A."/>
            <person name="Lundell T."/>
            <person name="Morin E."/>
            <person name="Murat C."/>
            <person name="Riley R."/>
            <person name="Ohm R."/>
            <person name="Sun H."/>
            <person name="Tunlid A."/>
            <person name="Henrissat B."/>
            <person name="Grigoriev I.V."/>
            <person name="Hibbett D.S."/>
            <person name="Martin F."/>
        </authorList>
    </citation>
    <scope>NUCLEOTIDE SEQUENCE [LARGE SCALE GENOMIC DNA]</scope>
    <source>
        <strain evidence="3">LaAM-08-1</strain>
    </source>
</reference>
<protein>
    <submittedName>
        <fullName evidence="2">Uncharacterized protein</fullName>
    </submittedName>
</protein>
<evidence type="ECO:0000313" key="2">
    <source>
        <dbReference type="EMBL" id="KIK04486.1"/>
    </source>
</evidence>
<dbReference type="AlphaFoldDB" id="A0A0C9XHR7"/>
<evidence type="ECO:0000256" key="1">
    <source>
        <dbReference type="SAM" id="MobiDB-lite"/>
    </source>
</evidence>
<keyword evidence="3" id="KW-1185">Reference proteome</keyword>